<name>A0ABW0T8Z9_9HYPH</name>
<dbReference type="Proteomes" id="UP001596107">
    <property type="component" value="Unassembled WGS sequence"/>
</dbReference>
<reference evidence="2" key="1">
    <citation type="journal article" date="2019" name="Int. J. Syst. Evol. Microbiol.">
        <title>The Global Catalogue of Microorganisms (GCM) 10K type strain sequencing project: providing services to taxonomists for standard genome sequencing and annotation.</title>
        <authorList>
            <consortium name="The Broad Institute Genomics Platform"/>
            <consortium name="The Broad Institute Genome Sequencing Center for Infectious Disease"/>
            <person name="Wu L."/>
            <person name="Ma J."/>
        </authorList>
    </citation>
    <scope>NUCLEOTIDE SEQUENCE [LARGE SCALE GENOMIC DNA]</scope>
    <source>
        <strain evidence="2">JCM 3366</strain>
    </source>
</reference>
<gene>
    <name evidence="1" type="ORF">ACFPOD_07975</name>
</gene>
<dbReference type="EMBL" id="JBHSNB010000001">
    <property type="protein sequence ID" value="MFC5585044.1"/>
    <property type="molecule type" value="Genomic_DNA"/>
</dbReference>
<accession>A0ABW0T8Z9</accession>
<evidence type="ECO:0000313" key="2">
    <source>
        <dbReference type="Proteomes" id="UP001596107"/>
    </source>
</evidence>
<protein>
    <submittedName>
        <fullName evidence="1">Transposase</fullName>
    </submittedName>
</protein>
<dbReference type="InterPro" id="IPR002514">
    <property type="entry name" value="Transposase_8"/>
</dbReference>
<dbReference type="RefSeq" id="WP_378596505.1">
    <property type="nucleotide sequence ID" value="NZ_JBHSNB010000001.1"/>
</dbReference>
<evidence type="ECO:0000313" key="1">
    <source>
        <dbReference type="EMBL" id="MFC5585044.1"/>
    </source>
</evidence>
<keyword evidence="2" id="KW-1185">Reference proteome</keyword>
<comment type="caution">
    <text evidence="1">The sequence shown here is derived from an EMBL/GenBank/DDBJ whole genome shotgun (WGS) entry which is preliminary data.</text>
</comment>
<organism evidence="1 2">
    <name type="scientific">Nitratireductor kimnyeongensis</name>
    <dbReference type="NCBI Taxonomy" id="430679"/>
    <lineage>
        <taxon>Bacteria</taxon>
        <taxon>Pseudomonadati</taxon>
        <taxon>Pseudomonadota</taxon>
        <taxon>Alphaproteobacteria</taxon>
        <taxon>Hyphomicrobiales</taxon>
        <taxon>Phyllobacteriaceae</taxon>
        <taxon>Nitratireductor</taxon>
    </lineage>
</organism>
<sequence length="67" mass="7528">MGISREQHAGMKTADVFRKQGVSETTFYKHKAKFGGTDVSDARKLNRLLCEVMLENAKLKDAAAKIW</sequence>
<proteinExistence type="predicted"/>
<dbReference type="Pfam" id="PF01527">
    <property type="entry name" value="HTH_Tnp_1"/>
    <property type="match status" value="1"/>
</dbReference>